<sequence>MRSTQEGEYSFEKAGAALESLPEMKTEAQASKSLLTNVLFAETELSEAFLGSQTWEDRSTANWPPMVWVSKYQDLEARITKALAWEIQAAEAQHRANQCKPVNGLEVEATQALNQKPLPEVQVAEEEKHEVLFTCPC</sequence>
<dbReference type="EMBL" id="AEYP01068241">
    <property type="status" value="NOT_ANNOTATED_CDS"/>
    <property type="molecule type" value="Genomic_DNA"/>
</dbReference>
<organism evidence="1">
    <name type="scientific">Mustela putorius furo</name>
    <name type="common">European domestic ferret</name>
    <name type="synonym">Mustela furo</name>
    <dbReference type="NCBI Taxonomy" id="9669"/>
    <lineage>
        <taxon>Eukaryota</taxon>
        <taxon>Metazoa</taxon>
        <taxon>Chordata</taxon>
        <taxon>Craniata</taxon>
        <taxon>Vertebrata</taxon>
        <taxon>Euteleostomi</taxon>
        <taxon>Mammalia</taxon>
        <taxon>Eutheria</taxon>
        <taxon>Laurasiatheria</taxon>
        <taxon>Carnivora</taxon>
        <taxon>Caniformia</taxon>
        <taxon>Musteloidea</taxon>
        <taxon>Mustelidae</taxon>
        <taxon>Mustelinae</taxon>
        <taxon>Mustela</taxon>
    </lineage>
</organism>
<dbReference type="InParanoid" id="M3XUH9"/>
<dbReference type="EMBL" id="AEYP01068240">
    <property type="status" value="NOT_ANNOTATED_CDS"/>
    <property type="molecule type" value="Genomic_DNA"/>
</dbReference>
<reference evidence="1" key="1">
    <citation type="submission" date="2024-06" db="UniProtKB">
        <authorList>
            <consortium name="Ensembl"/>
        </authorList>
    </citation>
    <scope>IDENTIFICATION</scope>
</reference>
<protein>
    <submittedName>
        <fullName evidence="1">Uncharacterized protein</fullName>
    </submittedName>
</protein>
<dbReference type="Ensembl" id="ENSMPUT00000002786.1">
    <property type="protein sequence ID" value="ENSMPUP00000002729.1"/>
    <property type="gene ID" value="ENSMPUG00000002758.1"/>
</dbReference>
<name>M3XUH9_MUSPF</name>
<dbReference type="AlphaFoldDB" id="M3XUH9"/>
<dbReference type="HOGENOM" id="CLU_1864480_0_0_1"/>
<accession>M3XUH9</accession>
<proteinExistence type="predicted"/>
<evidence type="ECO:0000313" key="1">
    <source>
        <dbReference type="Ensembl" id="ENSMPUP00000002729.1"/>
    </source>
</evidence>
<dbReference type="eggNOG" id="KOG3659">
    <property type="taxonomic scope" value="Eukaryota"/>
</dbReference>